<evidence type="ECO:0000259" key="2">
    <source>
        <dbReference type="Pfam" id="PF15998"/>
    </source>
</evidence>
<dbReference type="GeneID" id="6499022"/>
<evidence type="ECO:0000313" key="4">
    <source>
        <dbReference type="Proteomes" id="UP000007801"/>
    </source>
</evidence>
<feature type="domain" description="DUF4773" evidence="2">
    <location>
        <begin position="49"/>
        <end position="166"/>
    </location>
</feature>
<keyword evidence="1" id="KW-0732">Signal</keyword>
<dbReference type="Proteomes" id="UP000007801">
    <property type="component" value="Unassembled WGS sequence"/>
</dbReference>
<dbReference type="PANTHER" id="PTHR36299:SF1">
    <property type="entry name" value="DUF4773 DOMAIN-CONTAINING PROTEIN"/>
    <property type="match status" value="1"/>
</dbReference>
<protein>
    <recommendedName>
        <fullName evidence="2">DUF4773 domain-containing protein</fullName>
    </recommendedName>
</protein>
<dbReference type="InterPro" id="IPR031941">
    <property type="entry name" value="DUF4773"/>
</dbReference>
<dbReference type="PROSITE" id="PS51257">
    <property type="entry name" value="PROKAR_LIPOPROTEIN"/>
    <property type="match status" value="1"/>
</dbReference>
<keyword evidence="4" id="KW-1185">Reference proteome</keyword>
<organism evidence="3 4">
    <name type="scientific">Drosophila ananassae</name>
    <name type="common">Fruit fly</name>
    <dbReference type="NCBI Taxonomy" id="7217"/>
    <lineage>
        <taxon>Eukaryota</taxon>
        <taxon>Metazoa</taxon>
        <taxon>Ecdysozoa</taxon>
        <taxon>Arthropoda</taxon>
        <taxon>Hexapoda</taxon>
        <taxon>Insecta</taxon>
        <taxon>Pterygota</taxon>
        <taxon>Neoptera</taxon>
        <taxon>Endopterygota</taxon>
        <taxon>Diptera</taxon>
        <taxon>Brachycera</taxon>
        <taxon>Muscomorpha</taxon>
        <taxon>Ephydroidea</taxon>
        <taxon>Drosophilidae</taxon>
        <taxon>Drosophila</taxon>
        <taxon>Sophophora</taxon>
    </lineage>
</organism>
<sequence>MVTPKDISIGLFALILGLGCVSITEAASSASSSSAMNFGIISIPSAASCSCSLSMSCNCCQSVTINAMNNNKTLCITMKLSILSGSVDVGVTLDGGSVAQFTISTKNPPTACLPIVTLVGLDVCLKLNFKMAGLSGVQACPTFYTSYNANQVVSYNFPCVQVGLDGVSLV</sequence>
<dbReference type="Pfam" id="PF15998">
    <property type="entry name" value="DUF4773"/>
    <property type="match status" value="1"/>
</dbReference>
<dbReference type="InParanoid" id="B3LYU1"/>
<dbReference type="KEGG" id="dan:6499022"/>
<dbReference type="EMBL" id="CH902617">
    <property type="protein sequence ID" value="EDV44057.2"/>
    <property type="molecule type" value="Genomic_DNA"/>
</dbReference>
<dbReference type="OrthoDB" id="5952164at2759"/>
<name>B3LYU1_DROAN</name>
<accession>B3LYU1</accession>
<feature type="signal peptide" evidence="1">
    <location>
        <begin position="1"/>
        <end position="26"/>
    </location>
</feature>
<feature type="chain" id="PRO_5006454401" description="DUF4773 domain-containing protein" evidence="1">
    <location>
        <begin position="27"/>
        <end position="170"/>
    </location>
</feature>
<evidence type="ECO:0000313" key="3">
    <source>
        <dbReference type="EMBL" id="EDV44057.2"/>
    </source>
</evidence>
<gene>
    <name evidence="3" type="primary">Dana\GF16225</name>
    <name evidence="3" type="synonym">dana_GLEANR_17495</name>
    <name evidence="3" type="ORF">GF16225</name>
</gene>
<dbReference type="AlphaFoldDB" id="B3LYU1"/>
<dbReference type="PANTHER" id="PTHR36299">
    <property type="entry name" value="AGAP008005-PA"/>
    <property type="match status" value="1"/>
</dbReference>
<evidence type="ECO:0000256" key="1">
    <source>
        <dbReference type="SAM" id="SignalP"/>
    </source>
</evidence>
<proteinExistence type="predicted"/>
<reference evidence="3 4" key="1">
    <citation type="journal article" date="2007" name="Nature">
        <title>Evolution of genes and genomes on the Drosophila phylogeny.</title>
        <authorList>
            <consortium name="Drosophila 12 Genomes Consortium"/>
            <person name="Clark A.G."/>
            <person name="Eisen M.B."/>
            <person name="Smith D.R."/>
            <person name="Bergman C.M."/>
            <person name="Oliver B."/>
            <person name="Markow T.A."/>
            <person name="Kaufman T.C."/>
            <person name="Kellis M."/>
            <person name="Gelbart W."/>
            <person name="Iyer V.N."/>
            <person name="Pollard D.A."/>
            <person name="Sackton T.B."/>
            <person name="Larracuente A.M."/>
            <person name="Singh N.D."/>
            <person name="Abad J.P."/>
            <person name="Abt D.N."/>
            <person name="Adryan B."/>
            <person name="Aguade M."/>
            <person name="Akashi H."/>
            <person name="Anderson W.W."/>
            <person name="Aquadro C.F."/>
            <person name="Ardell D.H."/>
            <person name="Arguello R."/>
            <person name="Artieri C.G."/>
            <person name="Barbash D.A."/>
            <person name="Barker D."/>
            <person name="Barsanti P."/>
            <person name="Batterham P."/>
            <person name="Batzoglou S."/>
            <person name="Begun D."/>
            <person name="Bhutkar A."/>
            <person name="Blanco E."/>
            <person name="Bosak S.A."/>
            <person name="Bradley R.K."/>
            <person name="Brand A.D."/>
            <person name="Brent M.R."/>
            <person name="Brooks A.N."/>
            <person name="Brown R.H."/>
            <person name="Butlin R.K."/>
            <person name="Caggese C."/>
            <person name="Calvi B.R."/>
            <person name="Bernardo de Carvalho A."/>
            <person name="Caspi A."/>
            <person name="Castrezana S."/>
            <person name="Celniker S.E."/>
            <person name="Chang J.L."/>
            <person name="Chapple C."/>
            <person name="Chatterji S."/>
            <person name="Chinwalla A."/>
            <person name="Civetta A."/>
            <person name="Clifton S.W."/>
            <person name="Comeron J.M."/>
            <person name="Costello J.C."/>
            <person name="Coyne J.A."/>
            <person name="Daub J."/>
            <person name="David R.G."/>
            <person name="Delcher A.L."/>
            <person name="Delehaunty K."/>
            <person name="Do C.B."/>
            <person name="Ebling H."/>
            <person name="Edwards K."/>
            <person name="Eickbush T."/>
            <person name="Evans J.D."/>
            <person name="Filipski A."/>
            <person name="Findeiss S."/>
            <person name="Freyhult E."/>
            <person name="Fulton L."/>
            <person name="Fulton R."/>
            <person name="Garcia A.C."/>
            <person name="Gardiner A."/>
            <person name="Garfield D.A."/>
            <person name="Garvin B.E."/>
            <person name="Gibson G."/>
            <person name="Gilbert D."/>
            <person name="Gnerre S."/>
            <person name="Godfrey J."/>
            <person name="Good R."/>
            <person name="Gotea V."/>
            <person name="Gravely B."/>
            <person name="Greenberg A.J."/>
            <person name="Griffiths-Jones S."/>
            <person name="Gross S."/>
            <person name="Guigo R."/>
            <person name="Gustafson E.A."/>
            <person name="Haerty W."/>
            <person name="Hahn M.W."/>
            <person name="Halligan D.L."/>
            <person name="Halpern A.L."/>
            <person name="Halter G.M."/>
            <person name="Han M.V."/>
            <person name="Heger A."/>
            <person name="Hillier L."/>
            <person name="Hinrichs A.S."/>
            <person name="Holmes I."/>
            <person name="Hoskins R.A."/>
            <person name="Hubisz M.J."/>
            <person name="Hultmark D."/>
            <person name="Huntley M.A."/>
            <person name="Jaffe D.B."/>
            <person name="Jagadeeshan S."/>
            <person name="Jeck W.R."/>
            <person name="Johnson J."/>
            <person name="Jones C.D."/>
            <person name="Jordan W.C."/>
            <person name="Karpen G.H."/>
            <person name="Kataoka E."/>
            <person name="Keightley P.D."/>
            <person name="Kheradpour P."/>
            <person name="Kirkness E.F."/>
            <person name="Koerich L.B."/>
            <person name="Kristiansen K."/>
            <person name="Kudrna D."/>
            <person name="Kulathinal R.J."/>
            <person name="Kumar S."/>
            <person name="Kwok R."/>
            <person name="Lander E."/>
            <person name="Langley C.H."/>
            <person name="Lapoint R."/>
            <person name="Lazzaro B.P."/>
            <person name="Lee S.J."/>
            <person name="Levesque L."/>
            <person name="Li R."/>
            <person name="Lin C.F."/>
            <person name="Lin M.F."/>
            <person name="Lindblad-Toh K."/>
            <person name="Llopart A."/>
            <person name="Long M."/>
            <person name="Low L."/>
            <person name="Lozovsky E."/>
            <person name="Lu J."/>
            <person name="Luo M."/>
            <person name="Machado C.A."/>
            <person name="Makalowski W."/>
            <person name="Marzo M."/>
            <person name="Matsuda M."/>
            <person name="Matzkin L."/>
            <person name="McAllister B."/>
            <person name="McBride C.S."/>
            <person name="McKernan B."/>
            <person name="McKernan K."/>
            <person name="Mendez-Lago M."/>
            <person name="Minx P."/>
            <person name="Mollenhauer M.U."/>
            <person name="Montooth K."/>
            <person name="Mount S.M."/>
            <person name="Mu X."/>
            <person name="Myers E."/>
            <person name="Negre B."/>
            <person name="Newfeld S."/>
            <person name="Nielsen R."/>
            <person name="Noor M.A."/>
            <person name="O'Grady P."/>
            <person name="Pachter L."/>
            <person name="Papaceit M."/>
            <person name="Parisi M.J."/>
            <person name="Parisi M."/>
            <person name="Parts L."/>
            <person name="Pedersen J.S."/>
            <person name="Pesole G."/>
            <person name="Phillippy A.M."/>
            <person name="Ponting C.P."/>
            <person name="Pop M."/>
            <person name="Porcelli D."/>
            <person name="Powell J.R."/>
            <person name="Prohaska S."/>
            <person name="Pruitt K."/>
            <person name="Puig M."/>
            <person name="Quesneville H."/>
            <person name="Ram K.R."/>
            <person name="Rand D."/>
            <person name="Rasmussen M.D."/>
            <person name="Reed L.K."/>
            <person name="Reenan R."/>
            <person name="Reily A."/>
            <person name="Remington K.A."/>
            <person name="Rieger T.T."/>
            <person name="Ritchie M.G."/>
            <person name="Robin C."/>
            <person name="Rogers Y.H."/>
            <person name="Rohde C."/>
            <person name="Rozas J."/>
            <person name="Rubenfield M.J."/>
            <person name="Ruiz A."/>
            <person name="Russo S."/>
            <person name="Salzberg S.L."/>
            <person name="Sanchez-Gracia A."/>
            <person name="Saranga D.J."/>
            <person name="Sato H."/>
            <person name="Schaeffer S.W."/>
            <person name="Schatz M.C."/>
            <person name="Schlenke T."/>
            <person name="Schwartz R."/>
            <person name="Segarra C."/>
            <person name="Singh R.S."/>
            <person name="Sirot L."/>
            <person name="Sirota M."/>
            <person name="Sisneros N.B."/>
            <person name="Smith C.D."/>
            <person name="Smith T.F."/>
            <person name="Spieth J."/>
            <person name="Stage D.E."/>
            <person name="Stark A."/>
            <person name="Stephan W."/>
            <person name="Strausberg R.L."/>
            <person name="Strempel S."/>
            <person name="Sturgill D."/>
            <person name="Sutton G."/>
            <person name="Sutton G.G."/>
            <person name="Tao W."/>
            <person name="Teichmann S."/>
            <person name="Tobari Y.N."/>
            <person name="Tomimura Y."/>
            <person name="Tsolas J.M."/>
            <person name="Valente V.L."/>
            <person name="Venter E."/>
            <person name="Venter J.C."/>
            <person name="Vicario S."/>
            <person name="Vieira F.G."/>
            <person name="Vilella A.J."/>
            <person name="Villasante A."/>
            <person name="Walenz B."/>
            <person name="Wang J."/>
            <person name="Wasserman M."/>
            <person name="Watts T."/>
            <person name="Wilson D."/>
            <person name="Wilson R.K."/>
            <person name="Wing R.A."/>
            <person name="Wolfner M.F."/>
            <person name="Wong A."/>
            <person name="Wong G.K."/>
            <person name="Wu C.I."/>
            <person name="Wu G."/>
            <person name="Yamamoto D."/>
            <person name="Yang H.P."/>
            <person name="Yang S.P."/>
            <person name="Yorke J.A."/>
            <person name="Yoshida K."/>
            <person name="Zdobnov E."/>
            <person name="Zhang P."/>
            <person name="Zhang Y."/>
            <person name="Zimin A.V."/>
            <person name="Baldwin J."/>
            <person name="Abdouelleil A."/>
            <person name="Abdulkadir J."/>
            <person name="Abebe A."/>
            <person name="Abera B."/>
            <person name="Abreu J."/>
            <person name="Acer S.C."/>
            <person name="Aftuck L."/>
            <person name="Alexander A."/>
            <person name="An P."/>
            <person name="Anderson E."/>
            <person name="Anderson S."/>
            <person name="Arachi H."/>
            <person name="Azer M."/>
            <person name="Bachantsang P."/>
            <person name="Barry A."/>
            <person name="Bayul T."/>
            <person name="Berlin A."/>
            <person name="Bessette D."/>
            <person name="Bloom T."/>
            <person name="Blye J."/>
            <person name="Boguslavskiy L."/>
            <person name="Bonnet C."/>
            <person name="Boukhgalter B."/>
            <person name="Bourzgui I."/>
            <person name="Brown A."/>
            <person name="Cahill P."/>
            <person name="Channer S."/>
            <person name="Cheshatsang Y."/>
            <person name="Chuda L."/>
            <person name="Citroen M."/>
            <person name="Collymore A."/>
            <person name="Cooke P."/>
            <person name="Costello M."/>
            <person name="D'Aco K."/>
            <person name="Daza R."/>
            <person name="De Haan G."/>
            <person name="DeGray S."/>
            <person name="DeMaso C."/>
            <person name="Dhargay N."/>
            <person name="Dooley K."/>
            <person name="Dooley E."/>
            <person name="Doricent M."/>
            <person name="Dorje P."/>
            <person name="Dorjee K."/>
            <person name="Dupes A."/>
            <person name="Elong R."/>
            <person name="Falk J."/>
            <person name="Farina A."/>
            <person name="Faro S."/>
            <person name="Ferguson D."/>
            <person name="Fisher S."/>
            <person name="Foley C.D."/>
            <person name="Franke A."/>
            <person name="Friedrich D."/>
            <person name="Gadbois L."/>
            <person name="Gearin G."/>
            <person name="Gearin C.R."/>
            <person name="Giannoukos G."/>
            <person name="Goode T."/>
            <person name="Graham J."/>
            <person name="Grandbois E."/>
            <person name="Grewal S."/>
            <person name="Gyaltsen K."/>
            <person name="Hafez N."/>
            <person name="Hagos B."/>
            <person name="Hall J."/>
            <person name="Henson C."/>
            <person name="Hollinger A."/>
            <person name="Honan T."/>
            <person name="Huard M.D."/>
            <person name="Hughes L."/>
            <person name="Hurhula B."/>
            <person name="Husby M.E."/>
            <person name="Kamat A."/>
            <person name="Kanga B."/>
            <person name="Kashin S."/>
            <person name="Khazanovich D."/>
            <person name="Kisner P."/>
            <person name="Lance K."/>
            <person name="Lara M."/>
            <person name="Lee W."/>
            <person name="Lennon N."/>
            <person name="Letendre F."/>
            <person name="LeVine R."/>
            <person name="Lipovsky A."/>
            <person name="Liu X."/>
            <person name="Liu J."/>
            <person name="Liu S."/>
            <person name="Lokyitsang T."/>
            <person name="Lokyitsang Y."/>
            <person name="Lubonja R."/>
            <person name="Lui A."/>
            <person name="MacDonald P."/>
            <person name="Magnisalis V."/>
            <person name="Maru K."/>
            <person name="Matthews C."/>
            <person name="McCusker W."/>
            <person name="McDonough S."/>
            <person name="Mehta T."/>
            <person name="Meldrim J."/>
            <person name="Meneus L."/>
            <person name="Mihai O."/>
            <person name="Mihalev A."/>
            <person name="Mihova T."/>
            <person name="Mittelman R."/>
            <person name="Mlenga V."/>
            <person name="Montmayeur A."/>
            <person name="Mulrain L."/>
            <person name="Navidi A."/>
            <person name="Naylor J."/>
            <person name="Negash T."/>
            <person name="Nguyen T."/>
            <person name="Nguyen N."/>
            <person name="Nicol R."/>
            <person name="Norbu C."/>
            <person name="Norbu N."/>
            <person name="Novod N."/>
            <person name="O'Neill B."/>
            <person name="Osman S."/>
            <person name="Markiewicz E."/>
            <person name="Oyono O.L."/>
            <person name="Patti C."/>
            <person name="Phunkhang P."/>
            <person name="Pierre F."/>
            <person name="Priest M."/>
            <person name="Raghuraman S."/>
            <person name="Rege F."/>
            <person name="Reyes R."/>
            <person name="Rise C."/>
            <person name="Rogov P."/>
            <person name="Ross K."/>
            <person name="Ryan E."/>
            <person name="Settipalli S."/>
            <person name="Shea T."/>
            <person name="Sherpa N."/>
            <person name="Shi L."/>
            <person name="Shih D."/>
            <person name="Sparrow T."/>
            <person name="Spaulding J."/>
            <person name="Stalker J."/>
            <person name="Stange-Thomann N."/>
            <person name="Stavropoulos S."/>
            <person name="Stone C."/>
            <person name="Strader C."/>
            <person name="Tesfaye S."/>
            <person name="Thomson T."/>
            <person name="Thoulutsang Y."/>
            <person name="Thoulutsang D."/>
            <person name="Topham K."/>
            <person name="Topping I."/>
            <person name="Tsamla T."/>
            <person name="Vassiliev H."/>
            <person name="Vo A."/>
            <person name="Wangchuk T."/>
            <person name="Wangdi T."/>
            <person name="Weiand M."/>
            <person name="Wilkinson J."/>
            <person name="Wilson A."/>
            <person name="Yadav S."/>
            <person name="Young G."/>
            <person name="Yu Q."/>
            <person name="Zembek L."/>
            <person name="Zhong D."/>
            <person name="Zimmer A."/>
            <person name="Zwirko Z."/>
            <person name="Jaffe D.B."/>
            <person name="Alvarez P."/>
            <person name="Brockman W."/>
            <person name="Butler J."/>
            <person name="Chin C."/>
            <person name="Gnerre S."/>
            <person name="Grabherr M."/>
            <person name="Kleber M."/>
            <person name="Mauceli E."/>
            <person name="MacCallum I."/>
        </authorList>
    </citation>
    <scope>NUCLEOTIDE SEQUENCE [LARGE SCALE GENOMIC DNA]</scope>
    <source>
        <strain evidence="4">Tucson 14024-0371.13</strain>
    </source>
</reference>
<dbReference type="HOGENOM" id="CLU_1361696_0_0_1"/>